<gene>
    <name evidence="2" type="ORF">DLJ46_09475</name>
</gene>
<name>A0A317K939_9ACTN</name>
<evidence type="ECO:0000313" key="3">
    <source>
        <dbReference type="Proteomes" id="UP000245683"/>
    </source>
</evidence>
<comment type="caution">
    <text evidence="2">The sequence shown here is derived from an EMBL/GenBank/DDBJ whole genome shotgun (WGS) entry which is preliminary data.</text>
</comment>
<dbReference type="GO" id="GO:0008999">
    <property type="term" value="F:protein-N-terminal-alanine acetyltransferase activity"/>
    <property type="evidence" value="ECO:0007669"/>
    <property type="project" value="TreeGrafter"/>
</dbReference>
<dbReference type="SUPFAM" id="SSF55729">
    <property type="entry name" value="Acyl-CoA N-acyltransferases (Nat)"/>
    <property type="match status" value="1"/>
</dbReference>
<dbReference type="InterPro" id="IPR000182">
    <property type="entry name" value="GNAT_dom"/>
</dbReference>
<feature type="domain" description="N-acetyltransferase" evidence="1">
    <location>
        <begin position="48"/>
        <end position="120"/>
    </location>
</feature>
<dbReference type="OrthoDB" id="5191051at2"/>
<organism evidence="2 3">
    <name type="scientific">Micromonospora globispora</name>
    <dbReference type="NCBI Taxonomy" id="1450148"/>
    <lineage>
        <taxon>Bacteria</taxon>
        <taxon>Bacillati</taxon>
        <taxon>Actinomycetota</taxon>
        <taxon>Actinomycetes</taxon>
        <taxon>Micromonosporales</taxon>
        <taxon>Micromonosporaceae</taxon>
        <taxon>Micromonospora</taxon>
    </lineage>
</organism>
<dbReference type="Pfam" id="PF13302">
    <property type="entry name" value="Acetyltransf_3"/>
    <property type="match status" value="1"/>
</dbReference>
<evidence type="ECO:0000313" key="2">
    <source>
        <dbReference type="EMBL" id="PWU49428.1"/>
    </source>
</evidence>
<dbReference type="Gene3D" id="3.40.630.30">
    <property type="match status" value="1"/>
</dbReference>
<dbReference type="RefSeq" id="WP_109944287.1">
    <property type="nucleotide sequence ID" value="NZ_QGGF01000312.1"/>
</dbReference>
<protein>
    <recommendedName>
        <fullName evidence="1">N-acetyltransferase domain-containing protein</fullName>
    </recommendedName>
</protein>
<dbReference type="GO" id="GO:0005737">
    <property type="term" value="C:cytoplasm"/>
    <property type="evidence" value="ECO:0007669"/>
    <property type="project" value="TreeGrafter"/>
</dbReference>
<dbReference type="InterPro" id="IPR051908">
    <property type="entry name" value="Ribosomal_N-acetyltransferase"/>
</dbReference>
<keyword evidence="3" id="KW-1185">Reference proteome</keyword>
<evidence type="ECO:0000259" key="1">
    <source>
        <dbReference type="Pfam" id="PF13302"/>
    </source>
</evidence>
<dbReference type="GO" id="GO:1990189">
    <property type="term" value="F:protein N-terminal-serine acetyltransferase activity"/>
    <property type="evidence" value="ECO:0007669"/>
    <property type="project" value="TreeGrafter"/>
</dbReference>
<dbReference type="InterPro" id="IPR016181">
    <property type="entry name" value="Acyl_CoA_acyltransferase"/>
</dbReference>
<sequence length="160" mass="17631">MLSFPCCGVGASRNAGRGSHLRPTTTAISTERTMDKSDNTVRSAQCVVGGMPFRTFDAGIGGVRDRVWLAPGAEGQGPVTRAARRMIEWVVDERGMARIEWLTVPDNERSRAVARRLGMTRNAALRSAFPFDGERFDVEVWSLPAHEWRTAPGDRGEVSR</sequence>
<accession>A0A317K939</accession>
<dbReference type="AlphaFoldDB" id="A0A317K939"/>
<dbReference type="EMBL" id="QGSV01000137">
    <property type="protein sequence ID" value="PWU49428.1"/>
    <property type="molecule type" value="Genomic_DNA"/>
</dbReference>
<dbReference type="PANTHER" id="PTHR43441">
    <property type="entry name" value="RIBOSOMAL-PROTEIN-SERINE ACETYLTRANSFERASE"/>
    <property type="match status" value="1"/>
</dbReference>
<reference evidence="3" key="1">
    <citation type="submission" date="2018-05" db="EMBL/GenBank/DDBJ databases">
        <title>Micromonospora globispora sp. nov. and Micromonospora rugosa sp. nov., isolated from marine sediment.</title>
        <authorList>
            <person name="Carro L."/>
            <person name="Aysel V."/>
            <person name="Cetin D."/>
            <person name="Igual J.M."/>
            <person name="Klenk H.-P."/>
            <person name="Trujillo M.E."/>
            <person name="Sahin N."/>
        </authorList>
    </citation>
    <scope>NUCLEOTIDE SEQUENCE [LARGE SCALE GENOMIC DNA]</scope>
    <source>
        <strain evidence="3">S2904</strain>
    </source>
</reference>
<proteinExistence type="predicted"/>
<dbReference type="Proteomes" id="UP000245683">
    <property type="component" value="Unassembled WGS sequence"/>
</dbReference>
<dbReference type="PANTHER" id="PTHR43441:SF10">
    <property type="entry name" value="ACETYLTRANSFERASE"/>
    <property type="match status" value="1"/>
</dbReference>